<sequence length="74" mass="7449">MGDGAMSGPGQMMQHGDGSMGSGTMGHGNMGTGAMQGQMQGQMMQHGDHQAMMQGQAPCPAASKPADSKPKDGK</sequence>
<feature type="compositionally biased region" description="Gly residues" evidence="1">
    <location>
        <begin position="18"/>
        <end position="31"/>
    </location>
</feature>
<feature type="region of interest" description="Disordered" evidence="1">
    <location>
        <begin position="1"/>
        <end position="74"/>
    </location>
</feature>
<dbReference type="KEGG" id="sphj:BSL82_15345"/>
<name>A0A1L3ZY17_9SPHN</name>
<dbReference type="AlphaFoldDB" id="A0A1L3ZY17"/>
<reference evidence="3" key="1">
    <citation type="submission" date="2016-11" db="EMBL/GenBank/DDBJ databases">
        <title>Complete Genome Sequence of alachlor-degrading Sphingomonas sp. strain JJ-A5.</title>
        <authorList>
            <person name="Lee H."/>
            <person name="Ka J.-O."/>
        </authorList>
    </citation>
    <scope>NUCLEOTIDE SEQUENCE [LARGE SCALE GENOMIC DNA]</scope>
    <source>
        <strain evidence="3">JJ-A5</strain>
    </source>
</reference>
<feature type="compositionally biased region" description="Low complexity" evidence="1">
    <location>
        <begin position="32"/>
        <end position="56"/>
    </location>
</feature>
<dbReference type="EMBL" id="CP018221">
    <property type="protein sequence ID" value="API60489.1"/>
    <property type="molecule type" value="Genomic_DNA"/>
</dbReference>
<gene>
    <name evidence="2" type="ORF">BSL82_15345</name>
</gene>
<protein>
    <submittedName>
        <fullName evidence="2">Uncharacterized protein</fullName>
    </submittedName>
</protein>
<accession>A0A1L3ZY17</accession>
<proteinExistence type="predicted"/>
<evidence type="ECO:0000313" key="2">
    <source>
        <dbReference type="EMBL" id="API60489.1"/>
    </source>
</evidence>
<dbReference type="Proteomes" id="UP000182063">
    <property type="component" value="Chromosome"/>
</dbReference>
<organism evidence="2 3">
    <name type="scientific">Tardibacter chloracetimidivorans</name>
    <dbReference type="NCBI Taxonomy" id="1921510"/>
    <lineage>
        <taxon>Bacteria</taxon>
        <taxon>Pseudomonadati</taxon>
        <taxon>Pseudomonadota</taxon>
        <taxon>Alphaproteobacteria</taxon>
        <taxon>Sphingomonadales</taxon>
        <taxon>Sphingomonadaceae</taxon>
        <taxon>Tardibacter</taxon>
    </lineage>
</organism>
<evidence type="ECO:0000256" key="1">
    <source>
        <dbReference type="SAM" id="MobiDB-lite"/>
    </source>
</evidence>
<evidence type="ECO:0000313" key="3">
    <source>
        <dbReference type="Proteomes" id="UP000182063"/>
    </source>
</evidence>
<keyword evidence="3" id="KW-1185">Reference proteome</keyword>